<dbReference type="FunFam" id="2.60.40.3210:FF:000001">
    <property type="entry name" value="Zona pellucida sperm-binding protein 3"/>
    <property type="match status" value="1"/>
</dbReference>
<feature type="non-terminal residue" evidence="16">
    <location>
        <position position="429"/>
    </location>
</feature>
<keyword evidence="4 14" id="KW-1003">Cell membrane</keyword>
<keyword evidence="6 14" id="KW-0272">Extracellular matrix</keyword>
<evidence type="ECO:0000256" key="9">
    <source>
        <dbReference type="ARBA" id="ARBA00022729"/>
    </source>
</evidence>
<feature type="domain" description="ZP" evidence="15">
    <location>
        <begin position="132"/>
        <end position="392"/>
    </location>
</feature>
<evidence type="ECO:0000259" key="15">
    <source>
        <dbReference type="PROSITE" id="PS51034"/>
    </source>
</evidence>
<feature type="transmembrane region" description="Helical" evidence="14">
    <location>
        <begin position="20"/>
        <end position="38"/>
    </location>
</feature>
<comment type="PTM">
    <text evidence="14">Proteolytically cleaved before the transmembrane segment to yield the secreted ectodomain incorporated in the zona pellucida.</text>
</comment>
<dbReference type="GO" id="GO:0035803">
    <property type="term" value="P:egg coat formation"/>
    <property type="evidence" value="ECO:0007669"/>
    <property type="project" value="UniProtKB-UniRule"/>
</dbReference>
<evidence type="ECO:0000256" key="8">
    <source>
        <dbReference type="ARBA" id="ARBA00022692"/>
    </source>
</evidence>
<name>A0ABD0WR27_UMBPY</name>
<proteinExistence type="inferred from homology"/>
<evidence type="ECO:0000256" key="6">
    <source>
        <dbReference type="ARBA" id="ARBA00022530"/>
    </source>
</evidence>
<evidence type="ECO:0000313" key="16">
    <source>
        <dbReference type="EMBL" id="KAL0968006.1"/>
    </source>
</evidence>
<evidence type="ECO:0000256" key="2">
    <source>
        <dbReference type="ARBA" id="ARBA00006735"/>
    </source>
</evidence>
<dbReference type="Gene3D" id="2.60.40.3210">
    <property type="entry name" value="Zona pellucida, ZP-N domain"/>
    <property type="match status" value="1"/>
</dbReference>
<dbReference type="InterPro" id="IPR001507">
    <property type="entry name" value="ZP_dom"/>
</dbReference>
<evidence type="ECO:0000256" key="7">
    <source>
        <dbReference type="ARBA" id="ARBA00022685"/>
    </source>
</evidence>
<evidence type="ECO:0000256" key="4">
    <source>
        <dbReference type="ARBA" id="ARBA00022475"/>
    </source>
</evidence>
<dbReference type="GO" id="GO:0005886">
    <property type="term" value="C:plasma membrane"/>
    <property type="evidence" value="ECO:0007669"/>
    <property type="project" value="UniProtKB-SubCell"/>
</dbReference>
<dbReference type="PRINTS" id="PR00023">
    <property type="entry name" value="ZPELLUCIDA"/>
</dbReference>
<comment type="caution">
    <text evidence="16">The sequence shown here is derived from an EMBL/GenBank/DDBJ whole genome shotgun (WGS) entry which is preliminary data.</text>
</comment>
<comment type="similarity">
    <text evidence="2 14">Belongs to the ZP domain family. ZPC subfamily.</text>
</comment>
<keyword evidence="9 14" id="KW-0732">Signal</keyword>
<sequence>MSMLLFSCIVRNIKIYRKDMEFWIRVILLLTFGCVATMQQKHLGHPSNEHLEHTYGRQALPVQEQNRFHPRPLKRFEMVQMSRPVKELFPQSKQPFAEPLTWRFPEDPVKELLPAIAEQRALPVPANSVAVRCEESVAHVDVKQDLFGNGQLIDPAALTLGGCPVTGKDSSTQVLFFETELHGCGSTTMMTEETLTYIFTLNYTPKPLGSSPIFRTREVTVSVECRYQRKHDVSSNGVKPTWNPYTSAKVADDLLYFSLKVMADNWQSERVNSNYILGDNMKFEASVLQFYHVPLRVFVDSCIATVVPNTNTVPRYAFVENHGCLVDAKLTGSSSQFMPRTLDNKLQFQMEAFMFQQVNTGTLYVTCLLKASIASAPIDIENKACSYSNGWYEASRKANVCNCCDTDCGMKRTQNRSGPGFQWEQETTV</sequence>
<keyword evidence="13" id="KW-0325">Glycoprotein</keyword>
<dbReference type="Proteomes" id="UP001557470">
    <property type="component" value="Unassembled WGS sequence"/>
</dbReference>
<dbReference type="GO" id="GO:0035804">
    <property type="term" value="F:structural constituent of egg coat"/>
    <property type="evidence" value="ECO:0007669"/>
    <property type="project" value="UniProtKB-UniRule"/>
</dbReference>
<reference evidence="16 17" key="1">
    <citation type="submission" date="2024-06" db="EMBL/GenBank/DDBJ databases">
        <authorList>
            <person name="Pan Q."/>
            <person name="Wen M."/>
            <person name="Jouanno E."/>
            <person name="Zahm M."/>
            <person name="Klopp C."/>
            <person name="Cabau C."/>
            <person name="Louis A."/>
            <person name="Berthelot C."/>
            <person name="Parey E."/>
            <person name="Roest Crollius H."/>
            <person name="Montfort J."/>
            <person name="Robinson-Rechavi M."/>
            <person name="Bouchez O."/>
            <person name="Lampietro C."/>
            <person name="Lopez Roques C."/>
            <person name="Donnadieu C."/>
            <person name="Postlethwait J."/>
            <person name="Bobe J."/>
            <person name="Verreycken H."/>
            <person name="Guiguen Y."/>
        </authorList>
    </citation>
    <scope>NUCLEOTIDE SEQUENCE [LARGE SCALE GENOMIC DNA]</scope>
    <source>
        <strain evidence="16">Up_M1</strain>
        <tissue evidence="16">Testis</tissue>
    </source>
</reference>
<dbReference type="PANTHER" id="PTHR11576:SF2">
    <property type="entry name" value="ZONA PELLUCIDA SPERM-BINDING PROTEIN 3"/>
    <property type="match status" value="1"/>
</dbReference>
<accession>A0ABD0WR27</accession>
<dbReference type="PROSITE" id="PS51034">
    <property type="entry name" value="ZP_2"/>
    <property type="match status" value="1"/>
</dbReference>
<evidence type="ECO:0000256" key="11">
    <source>
        <dbReference type="ARBA" id="ARBA00023136"/>
    </source>
</evidence>
<dbReference type="EMBL" id="JAGEUA010000008">
    <property type="protein sequence ID" value="KAL0968006.1"/>
    <property type="molecule type" value="Genomic_DNA"/>
</dbReference>
<dbReference type="PANTHER" id="PTHR11576">
    <property type="entry name" value="ZONA PELLUCIDA SPERM-BINDING PROTEIN 3"/>
    <property type="match status" value="1"/>
</dbReference>
<comment type="domain">
    <text evidence="14">The ZP domain is involved in the polymerization of the ZP proteins to form the zona pellucida.</text>
</comment>
<evidence type="ECO:0000256" key="1">
    <source>
        <dbReference type="ARBA" id="ARBA00004498"/>
    </source>
</evidence>
<keyword evidence="8 14" id="KW-0812">Transmembrane</keyword>
<comment type="subcellular location">
    <subcellularLocation>
        <location evidence="1">Secreted</location>
        <location evidence="1">Extracellular space</location>
        <location evidence="1">Extracellular matrix</location>
    </subcellularLocation>
    <subcellularLocation>
        <location evidence="14">Zona pellucida</location>
    </subcellularLocation>
    <subcellularLocation>
        <location evidence="14">Cell membrane</location>
        <topology evidence="14">Single-pass type I membrane protein</topology>
    </subcellularLocation>
</comment>
<keyword evidence="7 14" id="KW-0165">Cleavage on pair of basic residues</keyword>
<dbReference type="Pfam" id="PF23344">
    <property type="entry name" value="ZP-N"/>
    <property type="match status" value="1"/>
</dbReference>
<dbReference type="InterPro" id="IPR055355">
    <property type="entry name" value="ZP-C"/>
</dbReference>
<dbReference type="InterPro" id="IPR048290">
    <property type="entry name" value="ZP_chr"/>
</dbReference>
<dbReference type="InterPro" id="IPR042235">
    <property type="entry name" value="ZP-C_dom"/>
</dbReference>
<evidence type="ECO:0000256" key="3">
    <source>
        <dbReference type="ARBA" id="ARBA00017980"/>
    </source>
</evidence>
<dbReference type="GO" id="GO:2000344">
    <property type="term" value="P:positive regulation of acrosome reaction"/>
    <property type="evidence" value="ECO:0007669"/>
    <property type="project" value="UniProtKB-UniRule"/>
</dbReference>
<protein>
    <recommendedName>
        <fullName evidence="3 14">Zona pellucida sperm-binding protein 3</fullName>
    </recommendedName>
</protein>
<comment type="function">
    <text evidence="14">Component of the zona pellucida, an extracellular matrix surrounding oocytes which mediates sperm binding, induction of the acrosome reaction and prevents post-fertilization polyspermy. The zona pellucida is composed of 3 to 4 glycoproteins, ZP1, ZP2, ZP3, and ZP4. ZP3 is essential for sperm binding and zona matrix formation.</text>
</comment>
<keyword evidence="12 14" id="KW-1015">Disulfide bond</keyword>
<evidence type="ECO:0000256" key="14">
    <source>
        <dbReference type="RuleBase" id="RU367066"/>
    </source>
</evidence>
<evidence type="ECO:0000256" key="13">
    <source>
        <dbReference type="ARBA" id="ARBA00023180"/>
    </source>
</evidence>
<dbReference type="FunFam" id="2.60.40.4100:FF:000002">
    <property type="entry name" value="Zona pellucida sperm-binding protein 3"/>
    <property type="match status" value="1"/>
</dbReference>
<evidence type="ECO:0000256" key="12">
    <source>
        <dbReference type="ARBA" id="ARBA00023157"/>
    </source>
</evidence>
<dbReference type="AlphaFoldDB" id="A0ABD0WR27"/>
<keyword evidence="5 14" id="KW-0964">Secreted</keyword>
<dbReference type="SMART" id="SM00241">
    <property type="entry name" value="ZP"/>
    <property type="match status" value="1"/>
</dbReference>
<evidence type="ECO:0000313" key="17">
    <source>
        <dbReference type="Proteomes" id="UP001557470"/>
    </source>
</evidence>
<evidence type="ECO:0000256" key="10">
    <source>
        <dbReference type="ARBA" id="ARBA00022989"/>
    </source>
</evidence>
<dbReference type="InterPro" id="IPR055356">
    <property type="entry name" value="ZP-N"/>
</dbReference>
<keyword evidence="11 14" id="KW-0472">Membrane</keyword>
<gene>
    <name evidence="16" type="ORF">UPYG_G00260930</name>
</gene>
<dbReference type="GO" id="GO:0007339">
    <property type="term" value="P:binding of sperm to zona pellucida"/>
    <property type="evidence" value="ECO:0007669"/>
    <property type="project" value="UniProtKB-UniRule"/>
</dbReference>
<organism evidence="16 17">
    <name type="scientific">Umbra pygmaea</name>
    <name type="common">Eastern mudminnow</name>
    <dbReference type="NCBI Taxonomy" id="75934"/>
    <lineage>
        <taxon>Eukaryota</taxon>
        <taxon>Metazoa</taxon>
        <taxon>Chordata</taxon>
        <taxon>Craniata</taxon>
        <taxon>Vertebrata</taxon>
        <taxon>Euteleostomi</taxon>
        <taxon>Actinopterygii</taxon>
        <taxon>Neopterygii</taxon>
        <taxon>Teleostei</taxon>
        <taxon>Protacanthopterygii</taxon>
        <taxon>Esociformes</taxon>
        <taxon>Umbridae</taxon>
        <taxon>Umbra</taxon>
    </lineage>
</organism>
<keyword evidence="17" id="KW-1185">Reference proteome</keyword>
<dbReference type="GO" id="GO:0035805">
    <property type="term" value="C:egg coat"/>
    <property type="evidence" value="ECO:0007669"/>
    <property type="project" value="UniProtKB-SubCell"/>
</dbReference>
<evidence type="ECO:0000256" key="5">
    <source>
        <dbReference type="ARBA" id="ARBA00022525"/>
    </source>
</evidence>
<dbReference type="Gene3D" id="2.60.40.4100">
    <property type="entry name" value="Zona pellucida, ZP-C domain"/>
    <property type="match status" value="1"/>
</dbReference>
<keyword evidence="10 14" id="KW-1133">Transmembrane helix</keyword>
<dbReference type="Pfam" id="PF00100">
    <property type="entry name" value="Zona_pellucida"/>
    <property type="match status" value="1"/>
</dbReference>